<evidence type="ECO:0000256" key="1">
    <source>
        <dbReference type="ARBA" id="ARBA00004141"/>
    </source>
</evidence>
<evidence type="ECO:0000256" key="6">
    <source>
        <dbReference type="SAM" id="Phobius"/>
    </source>
</evidence>
<keyword evidence="4 6" id="KW-1133">Transmembrane helix</keyword>
<dbReference type="GO" id="GO:0016020">
    <property type="term" value="C:membrane"/>
    <property type="evidence" value="ECO:0007669"/>
    <property type="project" value="UniProtKB-SubCell"/>
</dbReference>
<protein>
    <submittedName>
        <fullName evidence="7">Serpentine Receptor, class T</fullName>
    </submittedName>
</protein>
<dbReference type="OMA" id="FMPPYFN"/>
<sequence>MSYVTIQNVLSASGVFWSTFLIYLALTKSPSVMRPCVIIIVIKSTTDLMASILNFLLKERIISNGAIIFVISEGPCSLESHQFCFSSHVIFLSLLQQNLVWMICSYVFRYYILKYKDPSLIAFLFTAIVTYFPLFINSSFWINTFNIWAANSDQHGPRLFSKPGDLVMAGWVVDQFNMMSLAFLMVTSVVTFCGSLWIRHFLVRFLKEKTARLSKTTILLNMQLVKALHLQSAIPILTFLAVLNLIFMHYSLIGPIRLQAISSAIFAATLSIFPISYILFLPPFFKFCIANPGRMAVRKIKGKMNSEVTAVTSYSIHN</sequence>
<dbReference type="EMBL" id="BX284605">
    <property type="protein sequence ID" value="CAB63327.1"/>
    <property type="molecule type" value="Genomic_DNA"/>
</dbReference>
<dbReference type="Proteomes" id="UP000001940">
    <property type="component" value="Chromosome V"/>
</dbReference>
<reference evidence="7 8" key="1">
    <citation type="journal article" date="1998" name="Science">
        <title>Genome sequence of the nematode C. elegans: a platform for investigating biology.</title>
        <authorList>
            <consortium name="The C. elegans sequencing consortium"/>
            <person name="Sulson J.E."/>
            <person name="Waterston R."/>
        </authorList>
    </citation>
    <scope>NUCLEOTIDE SEQUENCE [LARGE SCALE GENOMIC DNA]</scope>
    <source>
        <strain evidence="7 8">Bristol N2</strain>
    </source>
</reference>
<evidence type="ECO:0000256" key="2">
    <source>
        <dbReference type="ARBA" id="ARBA00009166"/>
    </source>
</evidence>
<comment type="subcellular location">
    <subcellularLocation>
        <location evidence="1">Membrane</location>
        <topology evidence="1">Multi-pass membrane protein</topology>
    </subcellularLocation>
</comment>
<dbReference type="AGR" id="WB:WBGene00005099"/>
<evidence type="ECO:0000256" key="4">
    <source>
        <dbReference type="ARBA" id="ARBA00022989"/>
    </source>
</evidence>
<feature type="transmembrane region" description="Helical" evidence="6">
    <location>
        <begin position="89"/>
        <end position="108"/>
    </location>
</feature>
<dbReference type="KEGG" id="cel:CELE_W06G6.3"/>
<dbReference type="PANTHER" id="PTHR22945">
    <property type="entry name" value="SERPENTINE RECEPTOR, CLASS D DELTA"/>
    <property type="match status" value="1"/>
</dbReference>
<comment type="similarity">
    <text evidence="2">Belongs to the nematode receptor-like protein srd family.</text>
</comment>
<keyword evidence="3 6" id="KW-0812">Transmembrane</keyword>
<evidence type="ECO:0000313" key="8">
    <source>
        <dbReference type="Proteomes" id="UP000001940"/>
    </source>
</evidence>
<evidence type="ECO:0000256" key="3">
    <source>
        <dbReference type="ARBA" id="ARBA00022692"/>
    </source>
</evidence>
<dbReference type="Pfam" id="PF10317">
    <property type="entry name" value="7TM_GPCR_Srd"/>
    <property type="match status" value="1"/>
</dbReference>
<feature type="transmembrane region" description="Helical" evidence="6">
    <location>
        <begin position="260"/>
        <end position="285"/>
    </location>
</feature>
<feature type="transmembrane region" description="Helical" evidence="6">
    <location>
        <begin position="120"/>
        <end position="142"/>
    </location>
</feature>
<feature type="transmembrane region" description="Helical" evidence="6">
    <location>
        <begin position="6"/>
        <end position="26"/>
    </location>
</feature>
<keyword evidence="8" id="KW-1185">Reference proteome</keyword>
<dbReference type="FunCoup" id="Q9U338">
    <property type="interactions" value="7"/>
</dbReference>
<dbReference type="CTD" id="191810"/>
<dbReference type="SMR" id="Q9U338"/>
<accession>Q9U338</accession>
<feature type="transmembrane region" description="Helical" evidence="6">
    <location>
        <begin position="38"/>
        <end position="57"/>
    </location>
</feature>
<feature type="transmembrane region" description="Helical" evidence="6">
    <location>
        <begin position="181"/>
        <end position="206"/>
    </location>
</feature>
<dbReference type="PANTHER" id="PTHR22945:SF24">
    <property type="entry name" value="SERPENTINE RECEPTOR, CLASS T"/>
    <property type="match status" value="1"/>
</dbReference>
<dbReference type="InParanoid" id="Q9U338"/>
<dbReference type="HOGENOM" id="CLU_057924_3_1_1"/>
<dbReference type="GeneID" id="191810"/>
<keyword evidence="5 6" id="KW-0472">Membrane</keyword>
<organism evidence="7 8">
    <name type="scientific">Caenorhabditis elegans</name>
    <dbReference type="NCBI Taxonomy" id="6239"/>
    <lineage>
        <taxon>Eukaryota</taxon>
        <taxon>Metazoa</taxon>
        <taxon>Ecdysozoa</taxon>
        <taxon>Nematoda</taxon>
        <taxon>Chromadorea</taxon>
        <taxon>Rhabditida</taxon>
        <taxon>Rhabditina</taxon>
        <taxon>Rhabditomorpha</taxon>
        <taxon>Rhabditoidea</taxon>
        <taxon>Rhabditidae</taxon>
        <taxon>Peloderinae</taxon>
        <taxon>Caenorhabditis</taxon>
    </lineage>
</organism>
<dbReference type="PaxDb" id="6239-W06G6.3"/>
<dbReference type="UCSC" id="W06G6.3">
    <property type="organism name" value="c. elegans"/>
</dbReference>
<dbReference type="RefSeq" id="NP_507207.1">
    <property type="nucleotide sequence ID" value="NM_074806.1"/>
</dbReference>
<dbReference type="AlphaFoldDB" id="Q9U338"/>
<dbReference type="InterPro" id="IPR050920">
    <property type="entry name" value="Nematode_rcpt-like_delta"/>
</dbReference>
<feature type="transmembrane region" description="Helical" evidence="6">
    <location>
        <begin position="227"/>
        <end position="248"/>
    </location>
</feature>
<dbReference type="WormBase" id="W06G6.3">
    <property type="protein sequence ID" value="CE20153"/>
    <property type="gene ID" value="WBGene00005099"/>
    <property type="gene designation" value="srd-21"/>
</dbReference>
<dbReference type="OrthoDB" id="5864952at2759"/>
<gene>
    <name evidence="7 9" type="primary">srd-21</name>
    <name evidence="7" type="ORF">CELE_W06G6.3</name>
    <name evidence="9" type="ORF">W06G6.3</name>
</gene>
<dbReference type="PhylomeDB" id="Q9U338"/>
<keyword evidence="7" id="KW-0675">Receptor</keyword>
<evidence type="ECO:0000313" key="7">
    <source>
        <dbReference type="EMBL" id="CAB63327.1"/>
    </source>
</evidence>
<name>Q9U338_CAEEL</name>
<evidence type="ECO:0000313" key="9">
    <source>
        <dbReference type="WormBase" id="W06G6.3"/>
    </source>
</evidence>
<proteinExistence type="inferred from homology"/>
<dbReference type="eggNOG" id="ENOG502TKM2">
    <property type="taxonomic scope" value="Eukaryota"/>
</dbReference>
<evidence type="ECO:0000256" key="5">
    <source>
        <dbReference type="ARBA" id="ARBA00023136"/>
    </source>
</evidence>
<dbReference type="InterPro" id="IPR019421">
    <property type="entry name" value="7TM_GPCR_serpentine_rcpt_Srd"/>
</dbReference>